<dbReference type="eggNOG" id="KOG0907">
    <property type="taxonomic scope" value="Eukaryota"/>
</dbReference>
<dbReference type="AlphaFoldDB" id="A0A0D3JFS7"/>
<feature type="domain" description="Thioredoxin" evidence="2">
    <location>
        <begin position="11"/>
        <end position="134"/>
    </location>
</feature>
<reference evidence="4" key="1">
    <citation type="journal article" date="2013" name="Nature">
        <title>Pan genome of the phytoplankton Emiliania underpins its global distribution.</title>
        <authorList>
            <person name="Read B.A."/>
            <person name="Kegel J."/>
            <person name="Klute M.J."/>
            <person name="Kuo A."/>
            <person name="Lefebvre S.C."/>
            <person name="Maumus F."/>
            <person name="Mayer C."/>
            <person name="Miller J."/>
            <person name="Monier A."/>
            <person name="Salamov A."/>
            <person name="Young J."/>
            <person name="Aguilar M."/>
            <person name="Claverie J.M."/>
            <person name="Frickenhaus S."/>
            <person name="Gonzalez K."/>
            <person name="Herman E.K."/>
            <person name="Lin Y.C."/>
            <person name="Napier J."/>
            <person name="Ogata H."/>
            <person name="Sarno A.F."/>
            <person name="Shmutz J."/>
            <person name="Schroeder D."/>
            <person name="de Vargas C."/>
            <person name="Verret F."/>
            <person name="von Dassow P."/>
            <person name="Valentin K."/>
            <person name="Van de Peer Y."/>
            <person name="Wheeler G."/>
            <person name="Dacks J.B."/>
            <person name="Delwiche C.F."/>
            <person name="Dyhrman S.T."/>
            <person name="Glockner G."/>
            <person name="John U."/>
            <person name="Richards T."/>
            <person name="Worden A.Z."/>
            <person name="Zhang X."/>
            <person name="Grigoriev I.V."/>
            <person name="Allen A.E."/>
            <person name="Bidle K."/>
            <person name="Borodovsky M."/>
            <person name="Bowler C."/>
            <person name="Brownlee C."/>
            <person name="Cock J.M."/>
            <person name="Elias M."/>
            <person name="Gladyshev V.N."/>
            <person name="Groth M."/>
            <person name="Guda C."/>
            <person name="Hadaegh A."/>
            <person name="Iglesias-Rodriguez M.D."/>
            <person name="Jenkins J."/>
            <person name="Jones B.M."/>
            <person name="Lawson T."/>
            <person name="Leese F."/>
            <person name="Lindquist E."/>
            <person name="Lobanov A."/>
            <person name="Lomsadze A."/>
            <person name="Malik S.B."/>
            <person name="Marsh M.E."/>
            <person name="Mackinder L."/>
            <person name="Mock T."/>
            <person name="Mueller-Roeber B."/>
            <person name="Pagarete A."/>
            <person name="Parker M."/>
            <person name="Probert I."/>
            <person name="Quesneville H."/>
            <person name="Raines C."/>
            <person name="Rensing S.A."/>
            <person name="Riano-Pachon D.M."/>
            <person name="Richier S."/>
            <person name="Rokitta S."/>
            <person name="Shiraiwa Y."/>
            <person name="Soanes D.M."/>
            <person name="van der Giezen M."/>
            <person name="Wahlund T.M."/>
            <person name="Williams B."/>
            <person name="Wilson W."/>
            <person name="Wolfe G."/>
            <person name="Wurch L.L."/>
        </authorList>
    </citation>
    <scope>NUCLEOTIDE SEQUENCE</scope>
</reference>
<dbReference type="KEGG" id="ehx:EMIHUDRAFT_74645"/>
<keyword evidence="1" id="KW-1015">Disulfide bond</keyword>
<dbReference type="PROSITE" id="PS00194">
    <property type="entry name" value="THIOREDOXIN_1"/>
    <property type="match status" value="1"/>
</dbReference>
<dbReference type="InterPro" id="IPR036249">
    <property type="entry name" value="Thioredoxin-like_sf"/>
</dbReference>
<evidence type="ECO:0000313" key="3">
    <source>
        <dbReference type="EnsemblProtists" id="EOD22362"/>
    </source>
</evidence>
<evidence type="ECO:0000259" key="2">
    <source>
        <dbReference type="PROSITE" id="PS51352"/>
    </source>
</evidence>
<dbReference type="OMA" id="TLQKFCG"/>
<dbReference type="EnsemblProtists" id="EOD22362">
    <property type="protein sequence ID" value="EOD22362"/>
    <property type="gene ID" value="EMIHUDRAFT_74645"/>
</dbReference>
<dbReference type="RefSeq" id="XP_005774791.1">
    <property type="nucleotide sequence ID" value="XM_005774734.1"/>
</dbReference>
<proteinExistence type="predicted"/>
<dbReference type="PaxDb" id="2903-EOD22362"/>
<dbReference type="GeneID" id="17267901"/>
<dbReference type="HOGENOM" id="CLU_090389_14_0_1"/>
<keyword evidence="4" id="KW-1185">Reference proteome</keyword>
<accession>A0A0D3JFS7</accession>
<protein>
    <recommendedName>
        <fullName evidence="2">Thioredoxin domain-containing protein</fullName>
    </recommendedName>
</protein>
<dbReference type="CDD" id="cd02947">
    <property type="entry name" value="TRX_family"/>
    <property type="match status" value="1"/>
</dbReference>
<organism evidence="3 4">
    <name type="scientific">Emiliania huxleyi (strain CCMP1516)</name>
    <dbReference type="NCBI Taxonomy" id="280463"/>
    <lineage>
        <taxon>Eukaryota</taxon>
        <taxon>Haptista</taxon>
        <taxon>Haptophyta</taxon>
        <taxon>Prymnesiophyceae</taxon>
        <taxon>Isochrysidales</taxon>
        <taxon>Noelaerhabdaceae</taxon>
        <taxon>Emiliania</taxon>
    </lineage>
</organism>
<dbReference type="InterPro" id="IPR017937">
    <property type="entry name" value="Thioredoxin_CS"/>
</dbReference>
<sequence length="134" mass="13930">MLSLAHRGGASRALAGAARRHLCVVTAGSEDAVSTALAGEKPVVLYFTATWCGPCRMISPIFAELAKATPAASFLKAPPADSPCSQVDVDELAEVAQDHSIAAMPTFQFYKAGQLMDTIVGADVAKLKAAVQKL</sequence>
<dbReference type="SUPFAM" id="SSF52833">
    <property type="entry name" value="Thioredoxin-like"/>
    <property type="match status" value="1"/>
</dbReference>
<dbReference type="InterPro" id="IPR013766">
    <property type="entry name" value="Thioredoxin_domain"/>
</dbReference>
<dbReference type="PRINTS" id="PR00421">
    <property type="entry name" value="THIOREDOXIN"/>
</dbReference>
<dbReference type="Proteomes" id="UP000013827">
    <property type="component" value="Unassembled WGS sequence"/>
</dbReference>
<dbReference type="STRING" id="2903.R1CIH9"/>
<dbReference type="Pfam" id="PF00085">
    <property type="entry name" value="Thioredoxin"/>
    <property type="match status" value="1"/>
</dbReference>
<dbReference type="Gene3D" id="3.40.30.10">
    <property type="entry name" value="Glutaredoxin"/>
    <property type="match status" value="1"/>
</dbReference>
<dbReference type="PROSITE" id="PS51352">
    <property type="entry name" value="THIOREDOXIN_2"/>
    <property type="match status" value="1"/>
</dbReference>
<name>A0A0D3JFS7_EMIH1</name>
<evidence type="ECO:0000256" key="1">
    <source>
        <dbReference type="ARBA" id="ARBA00023157"/>
    </source>
</evidence>
<dbReference type="PANTHER" id="PTHR46115">
    <property type="entry name" value="THIOREDOXIN-LIKE PROTEIN 1"/>
    <property type="match status" value="1"/>
</dbReference>
<reference evidence="3" key="2">
    <citation type="submission" date="2024-10" db="UniProtKB">
        <authorList>
            <consortium name="EnsemblProtists"/>
        </authorList>
    </citation>
    <scope>IDENTIFICATION</scope>
</reference>
<evidence type="ECO:0000313" key="4">
    <source>
        <dbReference type="Proteomes" id="UP000013827"/>
    </source>
</evidence>